<dbReference type="AlphaFoldDB" id="A0A172TJH4"/>
<sequence>MPYFLVPLVAWFVAGVLKFAINAIQHGSDAKKLIGNGGFPSNHTTVITSITSLIGLNEGWYDPAFGLGIAVLMIVIFDASGIRRQVGYHATYLNTKDNEAGLRERVGHSKIEIAGGLILGILISLGFHICF</sequence>
<feature type="transmembrane region" description="Helical" evidence="1">
    <location>
        <begin position="111"/>
        <end position="129"/>
    </location>
</feature>
<keyword evidence="3" id="KW-1185">Reference proteome</keyword>
<dbReference type="PATRIC" id="fig|1178515.4.peg.2636"/>
<evidence type="ECO:0000313" key="2">
    <source>
        <dbReference type="EMBL" id="ANE47054.1"/>
    </source>
</evidence>
<feature type="transmembrane region" description="Helical" evidence="1">
    <location>
        <begin position="60"/>
        <end position="79"/>
    </location>
</feature>
<gene>
    <name evidence="2" type="ORF">SY83_13150</name>
</gene>
<dbReference type="OrthoDB" id="9792681at2"/>
<keyword evidence="1" id="KW-0812">Transmembrane</keyword>
<dbReference type="InterPro" id="IPR003832">
    <property type="entry name" value="DUF212"/>
</dbReference>
<organism evidence="2 3">
    <name type="scientific">Paenibacillus swuensis</name>
    <dbReference type="NCBI Taxonomy" id="1178515"/>
    <lineage>
        <taxon>Bacteria</taxon>
        <taxon>Bacillati</taxon>
        <taxon>Bacillota</taxon>
        <taxon>Bacilli</taxon>
        <taxon>Bacillales</taxon>
        <taxon>Paenibacillaceae</taxon>
        <taxon>Paenibacillus</taxon>
    </lineage>
</organism>
<dbReference type="EMBL" id="CP011388">
    <property type="protein sequence ID" value="ANE47054.1"/>
    <property type="molecule type" value="Genomic_DNA"/>
</dbReference>
<accession>A0A172TJH4</accession>
<dbReference type="KEGG" id="pswu:SY83_13150"/>
<evidence type="ECO:0000313" key="3">
    <source>
        <dbReference type="Proteomes" id="UP000076927"/>
    </source>
</evidence>
<proteinExistence type="predicted"/>
<dbReference type="PANTHER" id="PTHR31446:SF39">
    <property type="entry name" value="ACID PHOSPHATASE_VANADIUM-DEPENDENT HALOPEROXIDASE-RELATED PROTEIN"/>
    <property type="match status" value="1"/>
</dbReference>
<keyword evidence="1" id="KW-0472">Membrane</keyword>
<dbReference type="PANTHER" id="PTHR31446">
    <property type="entry name" value="ACID PHOSPHATASE/VANADIUM-DEPENDENT HALOPEROXIDASE-RELATED PROTEIN"/>
    <property type="match status" value="1"/>
</dbReference>
<name>A0A172TJH4_9BACL</name>
<keyword evidence="1" id="KW-1133">Transmembrane helix</keyword>
<dbReference type="Proteomes" id="UP000076927">
    <property type="component" value="Chromosome"/>
</dbReference>
<evidence type="ECO:0000256" key="1">
    <source>
        <dbReference type="SAM" id="Phobius"/>
    </source>
</evidence>
<dbReference type="STRING" id="1178515.SY83_13150"/>
<reference evidence="2 3" key="1">
    <citation type="submission" date="2015-01" db="EMBL/GenBank/DDBJ databases">
        <title>Paenibacillus swuensis/DY6/whole genome sequencing.</title>
        <authorList>
            <person name="Kim M.K."/>
            <person name="Srinivasan S."/>
            <person name="Lee J.-J."/>
        </authorList>
    </citation>
    <scope>NUCLEOTIDE SEQUENCE [LARGE SCALE GENOMIC DNA]</scope>
    <source>
        <strain evidence="2 3">DY6</strain>
    </source>
</reference>
<dbReference type="Pfam" id="PF02681">
    <property type="entry name" value="DUF212"/>
    <property type="match status" value="1"/>
</dbReference>
<dbReference type="RefSeq" id="WP_068607180.1">
    <property type="nucleotide sequence ID" value="NZ_CP011388.1"/>
</dbReference>
<protein>
    <submittedName>
        <fullName evidence="2">Acid phosphatase</fullName>
    </submittedName>
</protein>